<proteinExistence type="predicted"/>
<evidence type="ECO:0000313" key="2">
    <source>
        <dbReference type="EMBL" id="KAF7275670.1"/>
    </source>
</evidence>
<feature type="region of interest" description="Disordered" evidence="1">
    <location>
        <begin position="59"/>
        <end position="107"/>
    </location>
</feature>
<name>A0A834MD91_RHYFE</name>
<organism evidence="2 3">
    <name type="scientific">Rhynchophorus ferrugineus</name>
    <name type="common">Red palm weevil</name>
    <name type="synonym">Curculio ferrugineus</name>
    <dbReference type="NCBI Taxonomy" id="354439"/>
    <lineage>
        <taxon>Eukaryota</taxon>
        <taxon>Metazoa</taxon>
        <taxon>Ecdysozoa</taxon>
        <taxon>Arthropoda</taxon>
        <taxon>Hexapoda</taxon>
        <taxon>Insecta</taxon>
        <taxon>Pterygota</taxon>
        <taxon>Neoptera</taxon>
        <taxon>Endopterygota</taxon>
        <taxon>Coleoptera</taxon>
        <taxon>Polyphaga</taxon>
        <taxon>Cucujiformia</taxon>
        <taxon>Curculionidae</taxon>
        <taxon>Dryophthorinae</taxon>
        <taxon>Rhynchophorus</taxon>
    </lineage>
</organism>
<evidence type="ECO:0000313" key="3">
    <source>
        <dbReference type="Proteomes" id="UP000625711"/>
    </source>
</evidence>
<evidence type="ECO:0000256" key="1">
    <source>
        <dbReference type="SAM" id="MobiDB-lite"/>
    </source>
</evidence>
<accession>A0A834MD91</accession>
<comment type="caution">
    <text evidence="2">The sequence shown here is derived from an EMBL/GenBank/DDBJ whole genome shotgun (WGS) entry which is preliminary data.</text>
</comment>
<gene>
    <name evidence="2" type="ORF">GWI33_011441</name>
</gene>
<dbReference type="EMBL" id="JAACXV010009457">
    <property type="protein sequence ID" value="KAF7275670.1"/>
    <property type="molecule type" value="Genomic_DNA"/>
</dbReference>
<feature type="compositionally biased region" description="Polar residues" evidence="1">
    <location>
        <begin position="73"/>
        <end position="91"/>
    </location>
</feature>
<sequence length="137" mass="15005">MVLSNLFQPLPVLADFTSTSRQLLHDSARSYLKPTLTGGSRPVSAPSFERYVESQDVRYTADGYPERRLADARQSNTSHHKSASATPSHSASLVPKHASNVRLDGGDSTEKLQQYIDGRKGTDNVVMGAMDKDDVQL</sequence>
<protein>
    <submittedName>
        <fullName evidence="2">Uncharacterized protein</fullName>
    </submittedName>
</protein>
<dbReference type="AlphaFoldDB" id="A0A834MD91"/>
<keyword evidence="3" id="KW-1185">Reference proteome</keyword>
<reference evidence="2" key="1">
    <citation type="submission" date="2020-08" db="EMBL/GenBank/DDBJ databases">
        <title>Genome sequencing and assembly of the red palm weevil Rhynchophorus ferrugineus.</title>
        <authorList>
            <person name="Dias G.B."/>
            <person name="Bergman C.M."/>
            <person name="Manee M."/>
        </authorList>
    </citation>
    <scope>NUCLEOTIDE SEQUENCE</scope>
    <source>
        <strain evidence="2">AA-2017</strain>
        <tissue evidence="2">Whole larva</tissue>
    </source>
</reference>
<dbReference type="Proteomes" id="UP000625711">
    <property type="component" value="Unassembled WGS sequence"/>
</dbReference>